<dbReference type="SMART" id="SM00267">
    <property type="entry name" value="GGDEF"/>
    <property type="match status" value="1"/>
</dbReference>
<dbReference type="Proteomes" id="UP000006320">
    <property type="component" value="Unassembled WGS sequence"/>
</dbReference>
<gene>
    <name evidence="5" type="ORF">GCHA_1258</name>
</gene>
<dbReference type="NCBIfam" id="TIGR00254">
    <property type="entry name" value="GGDEF"/>
    <property type="match status" value="1"/>
</dbReference>
<dbReference type="PANTHER" id="PTHR45138">
    <property type="entry name" value="REGULATORY COMPONENTS OF SENSORY TRANSDUCTION SYSTEM"/>
    <property type="match status" value="1"/>
</dbReference>
<dbReference type="RefSeq" id="WP_007986138.1">
    <property type="nucleotide sequence ID" value="NZ_BAEM01000021.1"/>
</dbReference>
<dbReference type="Pfam" id="PF00990">
    <property type="entry name" value="GGDEF"/>
    <property type="match status" value="1"/>
</dbReference>
<dbReference type="SUPFAM" id="SSF55073">
    <property type="entry name" value="Nucleotide cyclase"/>
    <property type="match status" value="1"/>
</dbReference>
<reference evidence="5 6" key="1">
    <citation type="journal article" date="2017" name="Antonie Van Leeuwenhoek">
        <title>Rhizobium rhizosphaerae sp. nov., a novel species isolated from rice rhizosphere.</title>
        <authorList>
            <person name="Zhao J.J."/>
            <person name="Zhang J."/>
            <person name="Zhang R.J."/>
            <person name="Zhang C.W."/>
            <person name="Yin H.Q."/>
            <person name="Zhang X.X."/>
        </authorList>
    </citation>
    <scope>NUCLEOTIDE SEQUENCE [LARGE SCALE GENOMIC DNA]</scope>
    <source>
        <strain evidence="5 6">S18K6</strain>
    </source>
</reference>
<evidence type="ECO:0000313" key="6">
    <source>
        <dbReference type="Proteomes" id="UP000006320"/>
    </source>
</evidence>
<dbReference type="EMBL" id="BAEM01000021">
    <property type="protein sequence ID" value="GAC09219.1"/>
    <property type="molecule type" value="Genomic_DNA"/>
</dbReference>
<dbReference type="FunFam" id="3.30.70.270:FF:000001">
    <property type="entry name" value="Diguanylate cyclase domain protein"/>
    <property type="match status" value="1"/>
</dbReference>
<evidence type="ECO:0000256" key="2">
    <source>
        <dbReference type="ARBA" id="ARBA00012528"/>
    </source>
</evidence>
<sequence length="321" mass="36553">MNKDVAFKSILNAYSLPTAICNKHGELLECSGSFQKLWPSHLSRNVRDMFLESTRWQNDWRMVRRNKIIELIETRLCEPLHHHMLRTSRLGVHGEELLFLIELHPRKEFTEGFKSLAGYYLLSQRQKHRSHMINLQMQNAIKESYTDPLTRIANRRAFDERIQEIWQDAILSRHPVVLLSVDIDHFKLINDKLGHSRGDEILVQVAQCLDKLVSRGQDVVARVGGEEFSMILPDTQPDGGRLKALSAVTAIEMLRIPHPASPVAEFVTISLGCSSYEPRPGDNVKELITAADKALYFAKKAGRNCASYTDVKKQTVSLITA</sequence>
<dbReference type="GO" id="GO:0005886">
    <property type="term" value="C:plasma membrane"/>
    <property type="evidence" value="ECO:0007669"/>
    <property type="project" value="TreeGrafter"/>
</dbReference>
<accession>A0AAV3UW91</accession>
<dbReference type="PROSITE" id="PS50887">
    <property type="entry name" value="GGDEF"/>
    <property type="match status" value="1"/>
</dbReference>
<dbReference type="AlphaFoldDB" id="A0AAV3UW91"/>
<organism evidence="5 6">
    <name type="scientific">Paraglaciecola chathamensis S18K6</name>
    <dbReference type="NCBI Taxonomy" id="1127672"/>
    <lineage>
        <taxon>Bacteria</taxon>
        <taxon>Pseudomonadati</taxon>
        <taxon>Pseudomonadota</taxon>
        <taxon>Gammaproteobacteria</taxon>
        <taxon>Alteromonadales</taxon>
        <taxon>Alteromonadaceae</taxon>
        <taxon>Paraglaciecola</taxon>
    </lineage>
</organism>
<comment type="cofactor">
    <cofactor evidence="1">
        <name>Mg(2+)</name>
        <dbReference type="ChEBI" id="CHEBI:18420"/>
    </cofactor>
</comment>
<comment type="catalytic activity">
    <reaction evidence="3">
        <text>2 GTP = 3',3'-c-di-GMP + 2 diphosphate</text>
        <dbReference type="Rhea" id="RHEA:24898"/>
        <dbReference type="ChEBI" id="CHEBI:33019"/>
        <dbReference type="ChEBI" id="CHEBI:37565"/>
        <dbReference type="ChEBI" id="CHEBI:58805"/>
        <dbReference type="EC" id="2.7.7.65"/>
    </reaction>
</comment>
<dbReference type="GO" id="GO:0043709">
    <property type="term" value="P:cell adhesion involved in single-species biofilm formation"/>
    <property type="evidence" value="ECO:0007669"/>
    <property type="project" value="TreeGrafter"/>
</dbReference>
<dbReference type="CDD" id="cd01949">
    <property type="entry name" value="GGDEF"/>
    <property type="match status" value="1"/>
</dbReference>
<dbReference type="InterPro" id="IPR000160">
    <property type="entry name" value="GGDEF_dom"/>
</dbReference>
<proteinExistence type="predicted"/>
<dbReference type="PANTHER" id="PTHR45138:SF9">
    <property type="entry name" value="DIGUANYLATE CYCLASE DGCM-RELATED"/>
    <property type="match status" value="1"/>
</dbReference>
<evidence type="ECO:0000313" key="5">
    <source>
        <dbReference type="EMBL" id="GAC09219.1"/>
    </source>
</evidence>
<dbReference type="GO" id="GO:1902201">
    <property type="term" value="P:negative regulation of bacterial-type flagellum-dependent cell motility"/>
    <property type="evidence" value="ECO:0007669"/>
    <property type="project" value="TreeGrafter"/>
</dbReference>
<dbReference type="EC" id="2.7.7.65" evidence="2"/>
<dbReference type="GO" id="GO:0052621">
    <property type="term" value="F:diguanylate cyclase activity"/>
    <property type="evidence" value="ECO:0007669"/>
    <property type="project" value="UniProtKB-EC"/>
</dbReference>
<dbReference type="InterPro" id="IPR050469">
    <property type="entry name" value="Diguanylate_Cyclase"/>
</dbReference>
<evidence type="ECO:0000259" key="4">
    <source>
        <dbReference type="PROSITE" id="PS50887"/>
    </source>
</evidence>
<dbReference type="InterPro" id="IPR043128">
    <property type="entry name" value="Rev_trsase/Diguanyl_cyclase"/>
</dbReference>
<name>A0AAV3UW91_9ALTE</name>
<comment type="caution">
    <text evidence="5">The sequence shown here is derived from an EMBL/GenBank/DDBJ whole genome shotgun (WGS) entry which is preliminary data.</text>
</comment>
<protein>
    <recommendedName>
        <fullName evidence="2">diguanylate cyclase</fullName>
        <ecNumber evidence="2">2.7.7.65</ecNumber>
    </recommendedName>
</protein>
<evidence type="ECO:0000256" key="3">
    <source>
        <dbReference type="ARBA" id="ARBA00034247"/>
    </source>
</evidence>
<feature type="domain" description="GGDEF" evidence="4">
    <location>
        <begin position="174"/>
        <end position="311"/>
    </location>
</feature>
<dbReference type="Gene3D" id="3.30.70.270">
    <property type="match status" value="1"/>
</dbReference>
<evidence type="ECO:0000256" key="1">
    <source>
        <dbReference type="ARBA" id="ARBA00001946"/>
    </source>
</evidence>
<dbReference type="InterPro" id="IPR029787">
    <property type="entry name" value="Nucleotide_cyclase"/>
</dbReference>